<evidence type="ECO:0000256" key="3">
    <source>
        <dbReference type="ARBA" id="ARBA00022801"/>
    </source>
</evidence>
<dbReference type="InterPro" id="IPR023214">
    <property type="entry name" value="HAD_sf"/>
</dbReference>
<evidence type="ECO:0000313" key="7">
    <source>
        <dbReference type="Proteomes" id="UP000019262"/>
    </source>
</evidence>
<proteinExistence type="inferred from homology"/>
<dbReference type="PATRIC" id="fig|1313293.3.peg.435"/>
<dbReference type="Gene3D" id="3.30.1240.10">
    <property type="match status" value="1"/>
</dbReference>
<dbReference type="PANTHER" id="PTHR47267">
    <property type="match status" value="1"/>
</dbReference>
<reference evidence="6 7" key="1">
    <citation type="submission" date="2013-04" db="EMBL/GenBank/DDBJ databases">
        <title>Comparative Genomics of Relapsing Fever Spirochetes.</title>
        <authorList>
            <person name="Schwan T.G."/>
            <person name="Raffel S.J."/>
            <person name="Porcella S.F."/>
            <person name="Martens C.A."/>
            <person name="Bruno D.P."/>
            <person name="Rickefs S.M."/>
            <person name="Barbian K.B."/>
        </authorList>
    </citation>
    <scope>NUCLEOTIDE SEQUENCE [LARGE SCALE GENOMIC DNA]</scope>
    <source>
        <strain evidence="6 7">BA2</strain>
    </source>
</reference>
<evidence type="ECO:0000313" key="6">
    <source>
        <dbReference type="EMBL" id="AHH08395.1"/>
    </source>
</evidence>
<dbReference type="EMBL" id="CP005829">
    <property type="protein sequence ID" value="AHH08395.1"/>
    <property type="molecule type" value="Genomic_DNA"/>
</dbReference>
<sequence>MISFIEKEGIIMNANYQKYKMLVFDLDGTLLNSSHGITPLTLKVLLKLKDDFHIVIATGRRLCEIKDILMLLKEAQIDERYIVTANGAEVFLENDLILRCNINYDVVREIIKVEKGDIDISLYTLNDWYSDREIRSPIMSYFIRNLGIKPVITNLFELKIDSCSKIVYYSHDFSKLEGFANKIREKNFRNINVFYSANDLLEITSIDASKYNAIKSISVLECIDINDILAFGDSGNDYDMLRNVGKGILMKNASEFVKNNLPSNELTKFSNDEDGVARFLIEFFNLDIYFR</sequence>
<dbReference type="InterPro" id="IPR006379">
    <property type="entry name" value="HAD-SF_hydro_IIB"/>
</dbReference>
<keyword evidence="3 6" id="KW-0378">Hydrolase</keyword>
<comment type="cofactor">
    <cofactor evidence="1">
        <name>Mg(2+)</name>
        <dbReference type="ChEBI" id="CHEBI:18420"/>
    </cofactor>
</comment>
<protein>
    <submittedName>
        <fullName evidence="6">Hydrolase (HAD superfamily)</fullName>
    </submittedName>
</protein>
<dbReference type="InterPro" id="IPR036412">
    <property type="entry name" value="HAD-like_sf"/>
</dbReference>
<dbReference type="AlphaFoldDB" id="W5SNF6"/>
<dbReference type="NCBIfam" id="TIGR00099">
    <property type="entry name" value="Cof-subfamily"/>
    <property type="match status" value="1"/>
</dbReference>
<organism evidence="6 7">
    <name type="scientific">Borrelia anserina BA2</name>
    <dbReference type="NCBI Taxonomy" id="1313293"/>
    <lineage>
        <taxon>Bacteria</taxon>
        <taxon>Pseudomonadati</taxon>
        <taxon>Spirochaetota</taxon>
        <taxon>Spirochaetia</taxon>
        <taxon>Spirochaetales</taxon>
        <taxon>Borreliaceae</taxon>
        <taxon>Borrelia</taxon>
    </lineage>
</organism>
<dbReference type="SFLD" id="SFLDS00003">
    <property type="entry name" value="Haloacid_Dehalogenase"/>
    <property type="match status" value="1"/>
</dbReference>
<name>W5SNF6_BORAN</name>
<dbReference type="HOGENOM" id="CLU_044146_0_1_12"/>
<evidence type="ECO:0000256" key="1">
    <source>
        <dbReference type="ARBA" id="ARBA00001946"/>
    </source>
</evidence>
<dbReference type="PROSITE" id="PS01229">
    <property type="entry name" value="COF_2"/>
    <property type="match status" value="1"/>
</dbReference>
<dbReference type="GO" id="GO:0016791">
    <property type="term" value="F:phosphatase activity"/>
    <property type="evidence" value="ECO:0007669"/>
    <property type="project" value="UniProtKB-ARBA"/>
</dbReference>
<evidence type="ECO:0000256" key="5">
    <source>
        <dbReference type="ARBA" id="ARBA00034778"/>
    </source>
</evidence>
<accession>W5SNF6</accession>
<gene>
    <name evidence="6" type="ORF">BAN_0073300</name>
</gene>
<keyword evidence="4" id="KW-0460">Magnesium</keyword>
<dbReference type="Proteomes" id="UP000019262">
    <property type="component" value="Chromosome"/>
</dbReference>
<dbReference type="NCBIfam" id="TIGR01484">
    <property type="entry name" value="HAD-SF-IIB"/>
    <property type="match status" value="1"/>
</dbReference>
<dbReference type="Gene3D" id="3.40.50.1000">
    <property type="entry name" value="HAD superfamily/HAD-like"/>
    <property type="match status" value="1"/>
</dbReference>
<evidence type="ECO:0000256" key="4">
    <source>
        <dbReference type="ARBA" id="ARBA00022842"/>
    </source>
</evidence>
<dbReference type="SFLD" id="SFLDG01140">
    <property type="entry name" value="C2.B:_Phosphomannomutase_and_P"/>
    <property type="match status" value="1"/>
</dbReference>
<dbReference type="GO" id="GO:0046872">
    <property type="term" value="F:metal ion binding"/>
    <property type="evidence" value="ECO:0007669"/>
    <property type="project" value="UniProtKB-KW"/>
</dbReference>
<dbReference type="PANTHER" id="PTHR47267:SF4">
    <property type="entry name" value="PYRIDOXAL PHOSPHATE PHOSPHATASE YIGL"/>
    <property type="match status" value="1"/>
</dbReference>
<evidence type="ECO:0000256" key="2">
    <source>
        <dbReference type="ARBA" id="ARBA00022723"/>
    </source>
</evidence>
<comment type="similarity">
    <text evidence="5">Belongs to the HAD-like hydrolase superfamily. Cof family.</text>
</comment>
<dbReference type="Pfam" id="PF08282">
    <property type="entry name" value="Hydrolase_3"/>
    <property type="match status" value="1"/>
</dbReference>
<dbReference type="InterPro" id="IPR000150">
    <property type="entry name" value="Cof"/>
</dbReference>
<keyword evidence="2" id="KW-0479">Metal-binding</keyword>
<dbReference type="SUPFAM" id="SSF56784">
    <property type="entry name" value="HAD-like"/>
    <property type="match status" value="1"/>
</dbReference>
<dbReference type="eggNOG" id="COG0561">
    <property type="taxonomic scope" value="Bacteria"/>
</dbReference>